<protein>
    <submittedName>
        <fullName evidence="7">Hydroxymethylglutaryl-CoA synthase</fullName>
    </submittedName>
</protein>
<reference evidence="8" key="1">
    <citation type="submission" date="2019-11" db="EMBL/GenBank/DDBJ databases">
        <title>Isolation and characterization of two novel species in the genus Thiomicrorhabdus.</title>
        <authorList>
            <person name="Mochizuki J."/>
            <person name="Kojima H."/>
            <person name="Fukui M."/>
        </authorList>
    </citation>
    <scope>NUCLEOTIDE SEQUENCE [LARGE SCALE GENOMIC DNA]</scope>
    <source>
        <strain evidence="8">aks77</strain>
    </source>
</reference>
<dbReference type="InterPro" id="IPR013528">
    <property type="entry name" value="HMG_CoA_synth_N"/>
</dbReference>
<feature type="binding site" evidence="4">
    <location>
        <position position="274"/>
    </location>
    <ligand>
        <name>(3S)-3-hydroxy-3-methylglutaryl-CoA</name>
        <dbReference type="ChEBI" id="CHEBI:43074"/>
    </ligand>
</feature>
<feature type="active site" description="Acyl-thioester intermediate" evidence="3">
    <location>
        <position position="111"/>
    </location>
</feature>
<dbReference type="GO" id="GO:0004421">
    <property type="term" value="F:hydroxymethylglutaryl-CoA synthase activity"/>
    <property type="evidence" value="ECO:0007669"/>
    <property type="project" value="InterPro"/>
</dbReference>
<dbReference type="Pfam" id="PF01154">
    <property type="entry name" value="HMG_CoA_synt_N"/>
    <property type="match status" value="1"/>
</dbReference>
<evidence type="ECO:0000256" key="2">
    <source>
        <dbReference type="ARBA" id="ARBA00022679"/>
    </source>
</evidence>
<dbReference type="AlphaFoldDB" id="A0A6F8PWR0"/>
<dbReference type="KEGG" id="tse:THMIRHAS_19650"/>
<dbReference type="NCBIfam" id="TIGR01835">
    <property type="entry name" value="HMG-CoA-S_prok"/>
    <property type="match status" value="1"/>
</dbReference>
<evidence type="ECO:0000313" key="8">
    <source>
        <dbReference type="Proteomes" id="UP000501726"/>
    </source>
</evidence>
<dbReference type="InterPro" id="IPR013746">
    <property type="entry name" value="HMG_CoA_synt_C_dom"/>
</dbReference>
<dbReference type="CDD" id="cd00827">
    <property type="entry name" value="init_cond_enzymes"/>
    <property type="match status" value="1"/>
</dbReference>
<comment type="similarity">
    <text evidence="1">Belongs to the thiolase-like superfamily. HMG-CoA synthase family.</text>
</comment>
<evidence type="ECO:0000313" key="7">
    <source>
        <dbReference type="EMBL" id="BBP46592.1"/>
    </source>
</evidence>
<dbReference type="Proteomes" id="UP000501726">
    <property type="component" value="Chromosome"/>
</dbReference>
<keyword evidence="8" id="KW-1185">Reference proteome</keyword>
<organism evidence="7 8">
    <name type="scientific">Thiosulfatimonas sediminis</name>
    <dbReference type="NCBI Taxonomy" id="2675054"/>
    <lineage>
        <taxon>Bacteria</taxon>
        <taxon>Pseudomonadati</taxon>
        <taxon>Pseudomonadota</taxon>
        <taxon>Gammaproteobacteria</taxon>
        <taxon>Thiotrichales</taxon>
        <taxon>Piscirickettsiaceae</taxon>
        <taxon>Thiosulfatimonas</taxon>
    </lineage>
</organism>
<evidence type="ECO:0000256" key="1">
    <source>
        <dbReference type="ARBA" id="ARBA00007061"/>
    </source>
</evidence>
<feature type="binding site" evidence="4">
    <location>
        <position position="175"/>
    </location>
    <ligand>
        <name>(3S)-3-hydroxy-3-methylglutaryl-CoA</name>
        <dbReference type="ChEBI" id="CHEBI:43074"/>
    </ligand>
</feature>
<dbReference type="EMBL" id="AP021889">
    <property type="protein sequence ID" value="BBP46592.1"/>
    <property type="molecule type" value="Genomic_DNA"/>
</dbReference>
<dbReference type="GO" id="GO:0006084">
    <property type="term" value="P:acetyl-CoA metabolic process"/>
    <property type="evidence" value="ECO:0007669"/>
    <property type="project" value="InterPro"/>
</dbReference>
<keyword evidence="2" id="KW-0808">Transferase</keyword>
<dbReference type="InterPro" id="IPR016039">
    <property type="entry name" value="Thiolase-like"/>
</dbReference>
<feature type="binding site" evidence="4">
    <location>
        <position position="308"/>
    </location>
    <ligand>
        <name>(3S)-3-hydroxy-3-methylglutaryl-CoA</name>
        <dbReference type="ChEBI" id="CHEBI:43074"/>
    </ligand>
</feature>
<feature type="active site" description="Proton donor/acceptor" evidence="3">
    <location>
        <position position="265"/>
    </location>
</feature>
<sequence>MQENGQKENTKTVIIRRLVKIALSNVTFDLDIMKVGIDLIHFATSDYFLGMDTFAQEKGIDVNKYYVGIGQEKMSIAPPDEDIVSLAAKAVEPILQQIDRAQITAVMFATETGIDQSKSAGVFLHKLLNLPSRCRMIELKHACYAGAAGLQMATALVKVNPQEKILVIAADIAKYDQDSSGEATQGCGAVAMLITQNPRILEIEPGSGYFTDDVMDFWRPNHRNTALVDGKYSTKVYLSSLKHTWEHFTEQTGRVFEDIDYFCYHIPFTKMADKAHQTLLKKVNSQLDKAQADAKTLPSQIYNRIIGNSYSASLFVGFISLLDNVKDRLDNKRISFFSYGSGCVAEFFTGVIQPGYQTVLMSESHRQQIAQRTELDYPTYIDFYYKTDYAQSDLALPQLNKGRFRFCGIEQDKRLYTQQTPSNAL</sequence>
<feature type="domain" description="Hydroxymethylglutaryl-coenzyme A synthase C-terminal" evidence="6">
    <location>
        <begin position="280"/>
        <end position="358"/>
    </location>
</feature>
<dbReference type="PANTHER" id="PTHR43323">
    <property type="entry name" value="3-HYDROXY-3-METHYLGLUTARYL COENZYME A SYNTHASE"/>
    <property type="match status" value="1"/>
</dbReference>
<feature type="active site" description="Acyl-thioester intermediate" evidence="3">
    <location>
        <position position="143"/>
    </location>
</feature>
<dbReference type="InterPro" id="IPR011554">
    <property type="entry name" value="HMG_CoA_synthase_prok"/>
</dbReference>
<feature type="domain" description="Hydroxymethylglutaryl-coenzyme A synthase N-terminal" evidence="5">
    <location>
        <begin position="54"/>
        <end position="196"/>
    </location>
</feature>
<evidence type="ECO:0000259" key="5">
    <source>
        <dbReference type="Pfam" id="PF01154"/>
    </source>
</evidence>
<dbReference type="Pfam" id="PF08540">
    <property type="entry name" value="HMG_CoA_synt_C"/>
    <property type="match status" value="1"/>
</dbReference>
<proteinExistence type="inferred from homology"/>
<feature type="binding site" evidence="4">
    <location>
        <position position="61"/>
    </location>
    <ligand>
        <name>(3S)-3-hydroxy-3-methylglutaryl-CoA</name>
        <dbReference type="ChEBI" id="CHEBI:43074"/>
    </ligand>
</feature>
<evidence type="ECO:0000256" key="4">
    <source>
        <dbReference type="PIRSR" id="PIRSR611554-2"/>
    </source>
</evidence>
<dbReference type="PANTHER" id="PTHR43323:SF2">
    <property type="entry name" value="HYDROXYMETHYLGLUTARYL-COA SYNTHASE"/>
    <property type="match status" value="1"/>
</dbReference>
<accession>A0A6F8PWR0</accession>
<name>A0A6F8PWR0_9GAMM</name>
<evidence type="ECO:0000256" key="3">
    <source>
        <dbReference type="PIRSR" id="PIRSR611554-1"/>
    </source>
</evidence>
<evidence type="ECO:0000259" key="6">
    <source>
        <dbReference type="Pfam" id="PF08540"/>
    </source>
</evidence>
<gene>
    <name evidence="7" type="ORF">THMIRHAS_19650</name>
</gene>
<dbReference type="SUPFAM" id="SSF53901">
    <property type="entry name" value="Thiolase-like"/>
    <property type="match status" value="2"/>
</dbReference>
<dbReference type="Gene3D" id="3.40.47.10">
    <property type="match status" value="2"/>
</dbReference>